<dbReference type="PANTHER" id="PTHR11630:SF66">
    <property type="entry name" value="DNA REPLICATION LICENSING FACTOR MCM4"/>
    <property type="match status" value="1"/>
</dbReference>
<dbReference type="GO" id="GO:0005634">
    <property type="term" value="C:nucleus"/>
    <property type="evidence" value="ECO:0007669"/>
    <property type="project" value="UniProtKB-SubCell"/>
</dbReference>
<proteinExistence type="inferred from homology"/>
<feature type="region of interest" description="Disordered" evidence="12">
    <location>
        <begin position="1"/>
        <end position="99"/>
    </location>
</feature>
<keyword evidence="7 10" id="KW-0067">ATP-binding</keyword>
<evidence type="ECO:0000256" key="1">
    <source>
        <dbReference type="ARBA" id="ARBA00004123"/>
    </source>
</evidence>
<dbReference type="Proteomes" id="UP001157974">
    <property type="component" value="Unassembled WGS sequence"/>
</dbReference>
<keyword evidence="6 11" id="KW-0347">Helicase</keyword>
<evidence type="ECO:0000256" key="8">
    <source>
        <dbReference type="ARBA" id="ARBA00023125"/>
    </source>
</evidence>
<evidence type="ECO:0000256" key="6">
    <source>
        <dbReference type="ARBA" id="ARBA00022806"/>
    </source>
</evidence>
<name>A0AAV8V3C2_9RHOD</name>
<dbReference type="InterPro" id="IPR027925">
    <property type="entry name" value="MCM_N"/>
</dbReference>
<dbReference type="InterPro" id="IPR031327">
    <property type="entry name" value="MCM"/>
</dbReference>
<evidence type="ECO:0000313" key="15">
    <source>
        <dbReference type="Proteomes" id="UP001157974"/>
    </source>
</evidence>
<comment type="catalytic activity">
    <reaction evidence="11">
        <text>ATP + H2O = ADP + phosphate + H(+)</text>
        <dbReference type="Rhea" id="RHEA:13065"/>
        <dbReference type="ChEBI" id="CHEBI:15377"/>
        <dbReference type="ChEBI" id="CHEBI:15378"/>
        <dbReference type="ChEBI" id="CHEBI:30616"/>
        <dbReference type="ChEBI" id="CHEBI:43474"/>
        <dbReference type="ChEBI" id="CHEBI:456216"/>
        <dbReference type="EC" id="3.6.4.12"/>
    </reaction>
</comment>
<dbReference type="Pfam" id="PF17855">
    <property type="entry name" value="MCM_lid"/>
    <property type="match status" value="1"/>
</dbReference>
<dbReference type="PROSITE" id="PS00847">
    <property type="entry name" value="MCM_1"/>
    <property type="match status" value="1"/>
</dbReference>
<reference evidence="14 15" key="1">
    <citation type="journal article" date="2023" name="Nat. Commun.">
        <title>Origin of minicircular mitochondrial genomes in red algae.</title>
        <authorList>
            <person name="Lee Y."/>
            <person name="Cho C.H."/>
            <person name="Lee Y.M."/>
            <person name="Park S.I."/>
            <person name="Yang J.H."/>
            <person name="West J.A."/>
            <person name="Bhattacharya D."/>
            <person name="Yoon H.S."/>
        </authorList>
    </citation>
    <scope>NUCLEOTIDE SEQUENCE [LARGE SCALE GENOMIC DNA]</scope>
    <source>
        <strain evidence="14 15">CCMP1338</strain>
        <tissue evidence="14">Whole cell</tissue>
    </source>
</reference>
<evidence type="ECO:0000256" key="3">
    <source>
        <dbReference type="ARBA" id="ARBA00022705"/>
    </source>
</evidence>
<dbReference type="InterPro" id="IPR033762">
    <property type="entry name" value="MCM_OB"/>
</dbReference>
<dbReference type="GO" id="GO:0016787">
    <property type="term" value="F:hydrolase activity"/>
    <property type="evidence" value="ECO:0007669"/>
    <property type="project" value="UniProtKB-KW"/>
</dbReference>
<dbReference type="InterPro" id="IPR008047">
    <property type="entry name" value="MCM_4"/>
</dbReference>
<comment type="similarity">
    <text evidence="2 10">Belongs to the MCM family.</text>
</comment>
<feature type="compositionally biased region" description="Polar residues" evidence="12">
    <location>
        <begin position="8"/>
        <end position="18"/>
    </location>
</feature>
<dbReference type="InterPro" id="IPR018525">
    <property type="entry name" value="MCM_CS"/>
</dbReference>
<dbReference type="Pfam" id="PF21128">
    <property type="entry name" value="WHD_MCM4"/>
    <property type="match status" value="1"/>
</dbReference>
<evidence type="ECO:0000256" key="12">
    <source>
        <dbReference type="SAM" id="MobiDB-lite"/>
    </source>
</evidence>
<sequence>MASEERSVNSMTPDSGDSNVDDRAMVPETPGRYSTTSGGDTDAVDPTPAPITPSAPPTPTRSPRHIDLPRGTLNEVHDARTPMTDDDGTSTGGTSNRPKRVIWGTDVNVDECFDKLTEFLKNYKPGEGYSDTAAYYSRLLDKAHDLEESVVNVDLQHLLEHEPALYTMLVNFPTEIIGIFDLAIQSFYREKFNEDKPIEVRTFNLREKEMYSLRELDPTLINQVIGIRGMVIRCSQVVPDLYRGFYRCIRCGHSEAVDVDRGLLVEPVVCVNCDSRSSFEMIHNRGMFNDKQMVKIQEAPESIPQGETPSTVTVIAYESLVDSVKPGDRVDITGIFRAVPMRISQRQRTVRNVFRTYLDLIHVKVTMSKADGDVLEDETSRDERMAEVARSENVYERLAASIAPSIYGMDDVKKGVLLQLFGGSQKDFSDKGWGRIRSEINVLLVGDPGTSKSQILRYVHRLAPRGIYTSGSGSSAVGLTAYVARDVDSGELVLESGALVLSDQGICCVDEFDKMSDYTRSILHEAMEQQTISVAKAGIIATLNARTSLLAAANPVDSRYDPKKTVVDNIQLPPTLLSRFDLIFLILDQVDIESDKRLAKHIVSLFYDNNNNASGNETSYIGTSIGGQKLLEYIAYAREKVKPRLSDAASDKLVELYVAMRKRGGEGVGGVRTVTATPRNLESLVRMSEARAKLELREVVEVSDVDEAHRLMVSAIAQVATDPTTGLLDIDLLNAGQSAHQRGKARDLANMLWATLSNWESGGDVRLNMLLQKTNEDASVRIKETEMKKALKLLEEEDKIVFTSSRLAVRRLI</sequence>
<evidence type="ECO:0000256" key="9">
    <source>
        <dbReference type="ARBA" id="ARBA00023242"/>
    </source>
</evidence>
<dbReference type="SMART" id="SM00350">
    <property type="entry name" value="MCM"/>
    <property type="match status" value="1"/>
</dbReference>
<dbReference type="InterPro" id="IPR041562">
    <property type="entry name" value="MCM_lid"/>
</dbReference>
<dbReference type="GO" id="GO:0005524">
    <property type="term" value="F:ATP binding"/>
    <property type="evidence" value="ECO:0007669"/>
    <property type="project" value="UniProtKB-UniRule"/>
</dbReference>
<accession>A0AAV8V3C2</accession>
<keyword evidence="9 11" id="KW-0539">Nucleus</keyword>
<dbReference type="InterPro" id="IPR012340">
    <property type="entry name" value="NA-bd_OB-fold"/>
</dbReference>
<dbReference type="SMART" id="SM00382">
    <property type="entry name" value="AAA"/>
    <property type="match status" value="1"/>
</dbReference>
<dbReference type="InterPro" id="IPR027417">
    <property type="entry name" value="P-loop_NTPase"/>
</dbReference>
<evidence type="ECO:0000256" key="7">
    <source>
        <dbReference type="ARBA" id="ARBA00022840"/>
    </source>
</evidence>
<dbReference type="Gene3D" id="3.30.1640.10">
    <property type="entry name" value="mini-chromosome maintenance (MCM) complex, chain A, domain 1"/>
    <property type="match status" value="1"/>
</dbReference>
<dbReference type="InterPro" id="IPR001208">
    <property type="entry name" value="MCM_dom"/>
</dbReference>
<dbReference type="SUPFAM" id="SSF52540">
    <property type="entry name" value="P-loop containing nucleoside triphosphate hydrolases"/>
    <property type="match status" value="1"/>
</dbReference>
<evidence type="ECO:0000256" key="5">
    <source>
        <dbReference type="ARBA" id="ARBA00022801"/>
    </source>
</evidence>
<comment type="subcellular location">
    <subcellularLocation>
        <location evidence="1">Nucleus</location>
    </subcellularLocation>
</comment>
<evidence type="ECO:0000256" key="10">
    <source>
        <dbReference type="RuleBase" id="RU004070"/>
    </source>
</evidence>
<dbReference type="GO" id="GO:0017116">
    <property type="term" value="F:single-stranded DNA helicase activity"/>
    <property type="evidence" value="ECO:0007669"/>
    <property type="project" value="TreeGrafter"/>
</dbReference>
<keyword evidence="15" id="KW-1185">Reference proteome</keyword>
<organism evidence="14 15">
    <name type="scientific">Rhodosorus marinus</name>
    <dbReference type="NCBI Taxonomy" id="101924"/>
    <lineage>
        <taxon>Eukaryota</taxon>
        <taxon>Rhodophyta</taxon>
        <taxon>Stylonematophyceae</taxon>
        <taxon>Stylonematales</taxon>
        <taxon>Stylonemataceae</taxon>
        <taxon>Rhodosorus</taxon>
    </lineage>
</organism>
<keyword evidence="5 11" id="KW-0378">Hydrolase</keyword>
<dbReference type="PRINTS" id="PR01657">
    <property type="entry name" value="MCMFAMILY"/>
</dbReference>
<comment type="function">
    <text evidence="11">Acts as component of the MCM2-7 complex (MCM complex) which is the replicative helicase essential for 'once per cell cycle' DNA replication initiation and elongation in eukaryotic cells. The active ATPase sites in the MCM2-7 ring are formed through the interaction surfaces of two neighboring subunits such that a critical structure of a conserved arginine finger motif is provided in trans relative to the ATP-binding site of the Walker A box of the adjacent subunit. The six ATPase active sites, however, are likely to contribute differentially to the complex helicase activity.</text>
</comment>
<dbReference type="PANTHER" id="PTHR11630">
    <property type="entry name" value="DNA REPLICATION LICENSING FACTOR MCM FAMILY MEMBER"/>
    <property type="match status" value="1"/>
</dbReference>
<dbReference type="FunFam" id="2.20.28.10:FF:000003">
    <property type="entry name" value="DNA helicase"/>
    <property type="match status" value="1"/>
</dbReference>
<feature type="domain" description="MCM C-terminal AAA(+) ATPase" evidence="13">
    <location>
        <begin position="394"/>
        <end position="602"/>
    </location>
</feature>
<dbReference type="EMBL" id="JAMWBK010000002">
    <property type="protein sequence ID" value="KAJ8907707.1"/>
    <property type="molecule type" value="Genomic_DNA"/>
</dbReference>
<dbReference type="AlphaFoldDB" id="A0AAV8V3C2"/>
<dbReference type="Pfam" id="PF17207">
    <property type="entry name" value="MCM_OB"/>
    <property type="match status" value="1"/>
</dbReference>
<dbReference type="SUPFAM" id="SSF50249">
    <property type="entry name" value="Nucleic acid-binding proteins"/>
    <property type="match status" value="1"/>
</dbReference>
<keyword evidence="4 10" id="KW-0547">Nucleotide-binding</keyword>
<dbReference type="Pfam" id="PF14551">
    <property type="entry name" value="MCM_N"/>
    <property type="match status" value="1"/>
</dbReference>
<dbReference type="Pfam" id="PF00493">
    <property type="entry name" value="MCM"/>
    <property type="match status" value="1"/>
</dbReference>
<dbReference type="Gene3D" id="2.20.28.10">
    <property type="match status" value="1"/>
</dbReference>
<evidence type="ECO:0000259" key="13">
    <source>
        <dbReference type="PROSITE" id="PS50051"/>
    </source>
</evidence>
<evidence type="ECO:0000313" key="14">
    <source>
        <dbReference type="EMBL" id="KAJ8907707.1"/>
    </source>
</evidence>
<dbReference type="GO" id="GO:1902975">
    <property type="term" value="P:mitotic DNA replication initiation"/>
    <property type="evidence" value="ECO:0007669"/>
    <property type="project" value="TreeGrafter"/>
</dbReference>
<dbReference type="FunFam" id="3.40.50.300:FF:000217">
    <property type="entry name" value="DNA helicase"/>
    <property type="match status" value="1"/>
</dbReference>
<dbReference type="Gene3D" id="2.40.50.140">
    <property type="entry name" value="Nucleic acid-binding proteins"/>
    <property type="match status" value="1"/>
</dbReference>
<comment type="caution">
    <text evidence="14">The sequence shown here is derived from an EMBL/GenBank/DDBJ whole genome shotgun (WGS) entry which is preliminary data.</text>
</comment>
<dbReference type="GO" id="GO:0006271">
    <property type="term" value="P:DNA strand elongation involved in DNA replication"/>
    <property type="evidence" value="ECO:0007669"/>
    <property type="project" value="TreeGrafter"/>
</dbReference>
<dbReference type="InterPro" id="IPR003593">
    <property type="entry name" value="AAA+_ATPase"/>
</dbReference>
<dbReference type="Gene3D" id="3.40.50.300">
    <property type="entry name" value="P-loop containing nucleotide triphosphate hydrolases"/>
    <property type="match status" value="1"/>
</dbReference>
<protein>
    <recommendedName>
        <fullName evidence="11">DNA replication licensing factor MCM4</fullName>
        <ecNumber evidence="11">3.6.4.12</ecNumber>
    </recommendedName>
</protein>
<dbReference type="GO" id="GO:0003697">
    <property type="term" value="F:single-stranded DNA binding"/>
    <property type="evidence" value="ECO:0007669"/>
    <property type="project" value="TreeGrafter"/>
</dbReference>
<feature type="compositionally biased region" description="Pro residues" evidence="12">
    <location>
        <begin position="47"/>
        <end position="60"/>
    </location>
</feature>
<keyword evidence="3 11" id="KW-0235">DNA replication</keyword>
<comment type="subunit">
    <text evidence="11">Component of the MCM2-7 complex.</text>
</comment>
<dbReference type="EC" id="3.6.4.12" evidence="11"/>
<dbReference type="GO" id="GO:0000727">
    <property type="term" value="P:double-strand break repair via break-induced replication"/>
    <property type="evidence" value="ECO:0007669"/>
    <property type="project" value="TreeGrafter"/>
</dbReference>
<evidence type="ECO:0000256" key="2">
    <source>
        <dbReference type="ARBA" id="ARBA00008010"/>
    </source>
</evidence>
<dbReference type="PRINTS" id="PR01660">
    <property type="entry name" value="MCMPROTEIN4"/>
</dbReference>
<evidence type="ECO:0000256" key="11">
    <source>
        <dbReference type="RuleBase" id="RU368062"/>
    </source>
</evidence>
<dbReference type="GO" id="GO:0042555">
    <property type="term" value="C:MCM complex"/>
    <property type="evidence" value="ECO:0007669"/>
    <property type="project" value="UniProtKB-UniRule"/>
</dbReference>
<keyword evidence="8 10" id="KW-0238">DNA-binding</keyword>
<dbReference type="PROSITE" id="PS50051">
    <property type="entry name" value="MCM_2"/>
    <property type="match status" value="1"/>
</dbReference>
<gene>
    <name evidence="14" type="ORF">NDN08_007813</name>
</gene>
<evidence type="ECO:0000256" key="4">
    <source>
        <dbReference type="ARBA" id="ARBA00022741"/>
    </source>
</evidence>